<dbReference type="SMR" id="A0A832T5H8"/>
<dbReference type="RefSeq" id="WP_011019261.1">
    <property type="nucleotide sequence ID" value="NZ_DUJS01000002.1"/>
</dbReference>
<dbReference type="GO" id="GO:0000287">
    <property type="term" value="F:magnesium ion binding"/>
    <property type="evidence" value="ECO:0007669"/>
    <property type="project" value="UniProtKB-UniRule"/>
</dbReference>
<feature type="binding site" evidence="6">
    <location>
        <position position="239"/>
    </location>
    <ligand>
        <name>Mg(2+)</name>
        <dbReference type="ChEBI" id="CHEBI:18420"/>
    </ligand>
</feature>
<dbReference type="InterPro" id="IPR005846">
    <property type="entry name" value="A-D-PHexomutase_a/b/a-III"/>
</dbReference>
<dbReference type="InterPro" id="IPR005844">
    <property type="entry name" value="A-D-PHexomutase_a/b/a-I"/>
</dbReference>
<sequence length="452" mass="49408">MGKYFGTSGIRGRVGEFLTPELALRAGRALGEYLGGGTVAVGRDTRVHCDALRAAVISGLTAQGCDVVDIGVVCTPTLGCYVATEGLDAGVMITASHNPPEYNGIKFWDSDGMAFSPEQEREIEQIMDGDLEYPNWDEYGEVVDDETALNVHVERILDEVSVDGDGLRIVVDCANGPSAFVTPVVLREMGCEVISLNAHPDGHFPGREPEPKPENLKDLMRTVRATDADLGIAHDGDADRVVFVTEEGKFAGYDEVLALVCRRILEEKGPGKVAVNVDASMVIDEVVREMGGEVVRTKVGDVHVAAAIREEGCVFGGEPNGTWIHPDVHMCPDGPLSAAWMVSLLIEEGRPLSELLAEIPSYPVVRETVECPDELKPEVMRLVETRLREAYDDIDTVDGVRVELDDGWVLVRPSGTEPLIRITVEAESEERARELRDEFVDIVRRCVEEVRE</sequence>
<feature type="domain" description="Alpha-D-phosphohexomutase C-terminal" evidence="8">
    <location>
        <begin position="389"/>
        <end position="441"/>
    </location>
</feature>
<evidence type="ECO:0000313" key="13">
    <source>
        <dbReference type="Proteomes" id="UP000619545"/>
    </source>
</evidence>
<feature type="modified residue" description="Phosphoserine" evidence="6">
    <location>
        <position position="96"/>
    </location>
</feature>
<dbReference type="InterPro" id="IPR016055">
    <property type="entry name" value="A-D-PHexomutase_a/b/a-I/II/III"/>
</dbReference>
<gene>
    <name evidence="6 12" type="primary">glmM</name>
    <name evidence="12" type="ORF">HA336_01435</name>
</gene>
<evidence type="ECO:0000256" key="1">
    <source>
        <dbReference type="ARBA" id="ARBA00010231"/>
    </source>
</evidence>
<organism evidence="12 13">
    <name type="scientific">Methanopyrus kandleri</name>
    <dbReference type="NCBI Taxonomy" id="2320"/>
    <lineage>
        <taxon>Archaea</taxon>
        <taxon>Methanobacteriati</taxon>
        <taxon>Methanobacteriota</taxon>
        <taxon>Methanomada group</taxon>
        <taxon>Methanopyri</taxon>
        <taxon>Methanopyrales</taxon>
        <taxon>Methanopyraceae</taxon>
        <taxon>Methanopyrus</taxon>
    </lineage>
</organism>
<keyword evidence="5 6" id="KW-0413">Isomerase</keyword>
<comment type="similarity">
    <text evidence="1 6 7">Belongs to the phosphohexose mutase family.</text>
</comment>
<evidence type="ECO:0000259" key="8">
    <source>
        <dbReference type="Pfam" id="PF00408"/>
    </source>
</evidence>
<dbReference type="FunFam" id="3.40.120.10:FF:000003">
    <property type="entry name" value="Phosphoglucosamine mutase"/>
    <property type="match status" value="1"/>
</dbReference>
<dbReference type="OMA" id="IVKEDNQ"/>
<dbReference type="HAMAP" id="MF_01554_A">
    <property type="entry name" value="GlmM_A"/>
    <property type="match status" value="1"/>
</dbReference>
<feature type="binding site" evidence="6">
    <location>
        <position position="235"/>
    </location>
    <ligand>
        <name>Mg(2+)</name>
        <dbReference type="ChEBI" id="CHEBI:18420"/>
    </ligand>
</feature>
<evidence type="ECO:0000313" key="12">
    <source>
        <dbReference type="EMBL" id="HII69879.1"/>
    </source>
</evidence>
<dbReference type="Gene3D" id="3.40.120.10">
    <property type="entry name" value="Alpha-D-Glucose-1,6-Bisphosphate, subunit A, domain 3"/>
    <property type="match status" value="3"/>
</dbReference>
<dbReference type="EC" id="5.4.2.10" evidence="6"/>
<dbReference type="InterPro" id="IPR016066">
    <property type="entry name" value="A-D-PHexomutase_CS"/>
</dbReference>
<feature type="binding site" evidence="6">
    <location>
        <position position="237"/>
    </location>
    <ligand>
        <name>Mg(2+)</name>
        <dbReference type="ChEBI" id="CHEBI:18420"/>
    </ligand>
</feature>
<feature type="domain" description="Alpha-D-phosphohexomutase alpha/beta/alpha" evidence="10">
    <location>
        <begin position="153"/>
        <end position="248"/>
    </location>
</feature>
<evidence type="ECO:0000259" key="10">
    <source>
        <dbReference type="Pfam" id="PF02879"/>
    </source>
</evidence>
<dbReference type="Pfam" id="PF02878">
    <property type="entry name" value="PGM_PMM_I"/>
    <property type="match status" value="1"/>
</dbReference>
<feature type="domain" description="Alpha-D-phosphohexomutase alpha/beta/alpha" evidence="9">
    <location>
        <begin position="3"/>
        <end position="130"/>
    </location>
</feature>
<dbReference type="Pfam" id="PF02880">
    <property type="entry name" value="PGM_PMM_III"/>
    <property type="match status" value="1"/>
</dbReference>
<evidence type="ECO:0000256" key="4">
    <source>
        <dbReference type="ARBA" id="ARBA00022842"/>
    </source>
</evidence>
<keyword evidence="2 6" id="KW-0597">Phosphoprotein</keyword>
<dbReference type="EMBL" id="DUJS01000002">
    <property type="protein sequence ID" value="HII69879.1"/>
    <property type="molecule type" value="Genomic_DNA"/>
</dbReference>
<dbReference type="Gene3D" id="3.30.310.50">
    <property type="entry name" value="Alpha-D-phosphohexomutase, C-terminal domain"/>
    <property type="match status" value="1"/>
</dbReference>
<dbReference type="PANTHER" id="PTHR43771:SF1">
    <property type="entry name" value="PHOSPHOMANNOMUTASE"/>
    <property type="match status" value="1"/>
</dbReference>
<dbReference type="AlphaFoldDB" id="A0A832T5H8"/>
<dbReference type="PROSITE" id="PS00710">
    <property type="entry name" value="PGM_PMM"/>
    <property type="match status" value="1"/>
</dbReference>
<dbReference type="SUPFAM" id="SSF55957">
    <property type="entry name" value="Phosphoglucomutase, C-terminal domain"/>
    <property type="match status" value="1"/>
</dbReference>
<dbReference type="InterPro" id="IPR005843">
    <property type="entry name" value="A-D-PHexomutase_C"/>
</dbReference>
<dbReference type="InterPro" id="IPR023666">
    <property type="entry name" value="GlmM_arc"/>
</dbReference>
<dbReference type="NCBIfam" id="TIGR03990">
    <property type="entry name" value="Arch_GlmM"/>
    <property type="match status" value="1"/>
</dbReference>
<evidence type="ECO:0000256" key="7">
    <source>
        <dbReference type="RuleBase" id="RU004326"/>
    </source>
</evidence>
<proteinExistence type="inferred from homology"/>
<feature type="binding site" description="via phosphate group" evidence="6">
    <location>
        <position position="96"/>
    </location>
    <ligand>
        <name>Mg(2+)</name>
        <dbReference type="ChEBI" id="CHEBI:18420"/>
    </ligand>
</feature>
<comment type="PTM">
    <text evidence="6">Activated by phosphorylation.</text>
</comment>
<accession>A0A832T5H8</accession>
<evidence type="ECO:0000256" key="3">
    <source>
        <dbReference type="ARBA" id="ARBA00022723"/>
    </source>
</evidence>
<dbReference type="SUPFAM" id="SSF53738">
    <property type="entry name" value="Phosphoglucomutase, first 3 domains"/>
    <property type="match status" value="3"/>
</dbReference>
<feature type="active site" description="Phosphoserine intermediate" evidence="6">
    <location>
        <position position="96"/>
    </location>
</feature>
<dbReference type="CDD" id="cd03087">
    <property type="entry name" value="PGM_like1"/>
    <property type="match status" value="1"/>
</dbReference>
<dbReference type="InterPro" id="IPR024086">
    <property type="entry name" value="GlmM_arc-type"/>
</dbReference>
<dbReference type="InterPro" id="IPR036900">
    <property type="entry name" value="A-D-PHexomutase_C_sf"/>
</dbReference>
<evidence type="ECO:0000259" key="11">
    <source>
        <dbReference type="Pfam" id="PF02880"/>
    </source>
</evidence>
<comment type="function">
    <text evidence="6">Catalyzes the conversion of glucosamine-6-phosphate to glucosamine-1-phosphate.</text>
</comment>
<evidence type="ECO:0000256" key="5">
    <source>
        <dbReference type="ARBA" id="ARBA00023235"/>
    </source>
</evidence>
<dbReference type="Pfam" id="PF00408">
    <property type="entry name" value="PGM_PMM_IV"/>
    <property type="match status" value="1"/>
</dbReference>
<dbReference type="GO" id="GO:0008966">
    <property type="term" value="F:phosphoglucosamine mutase activity"/>
    <property type="evidence" value="ECO:0007669"/>
    <property type="project" value="UniProtKB-UniRule"/>
</dbReference>
<evidence type="ECO:0000256" key="6">
    <source>
        <dbReference type="HAMAP-Rule" id="MF_01554"/>
    </source>
</evidence>
<dbReference type="Proteomes" id="UP000619545">
    <property type="component" value="Unassembled WGS sequence"/>
</dbReference>
<dbReference type="GO" id="GO:0005975">
    <property type="term" value="P:carbohydrate metabolic process"/>
    <property type="evidence" value="ECO:0007669"/>
    <property type="project" value="InterPro"/>
</dbReference>
<keyword evidence="4 6" id="KW-0460">Magnesium</keyword>
<evidence type="ECO:0000256" key="2">
    <source>
        <dbReference type="ARBA" id="ARBA00022553"/>
    </source>
</evidence>
<dbReference type="PRINTS" id="PR00509">
    <property type="entry name" value="PGMPMM"/>
</dbReference>
<name>A0A832T5H8_9EURY</name>
<dbReference type="Pfam" id="PF02879">
    <property type="entry name" value="PGM_PMM_II"/>
    <property type="match status" value="1"/>
</dbReference>
<comment type="catalytic activity">
    <reaction evidence="6">
        <text>alpha-D-glucosamine 1-phosphate = D-glucosamine 6-phosphate</text>
        <dbReference type="Rhea" id="RHEA:23424"/>
        <dbReference type="ChEBI" id="CHEBI:58516"/>
        <dbReference type="ChEBI" id="CHEBI:58725"/>
        <dbReference type="EC" id="5.4.2.10"/>
    </reaction>
</comment>
<keyword evidence="3 6" id="KW-0479">Metal-binding</keyword>
<comment type="caution">
    <text evidence="12">The sequence shown here is derived from an EMBL/GenBank/DDBJ whole genome shotgun (WGS) entry which is preliminary data.</text>
</comment>
<protein>
    <recommendedName>
        <fullName evidence="6">Probable phosphoglucosamine mutase</fullName>
        <ecNumber evidence="6">5.4.2.10</ecNumber>
    </recommendedName>
</protein>
<reference evidence="12" key="1">
    <citation type="journal article" date="2020" name="bioRxiv">
        <title>A rank-normalized archaeal taxonomy based on genome phylogeny resolves widespread incomplete and uneven classifications.</title>
        <authorList>
            <person name="Rinke C."/>
            <person name="Chuvochina M."/>
            <person name="Mussig A.J."/>
            <person name="Chaumeil P.-A."/>
            <person name="Waite D.W."/>
            <person name="Whitman W.B."/>
            <person name="Parks D.H."/>
            <person name="Hugenholtz P."/>
        </authorList>
    </citation>
    <scope>NUCLEOTIDE SEQUENCE</scope>
    <source>
        <strain evidence="12">UBA8853</strain>
    </source>
</reference>
<dbReference type="PANTHER" id="PTHR43771">
    <property type="entry name" value="PHOSPHOMANNOMUTASE"/>
    <property type="match status" value="1"/>
</dbReference>
<feature type="domain" description="Alpha-D-phosphohexomutase alpha/beta/alpha" evidence="11">
    <location>
        <begin position="254"/>
        <end position="359"/>
    </location>
</feature>
<comment type="cofactor">
    <cofactor evidence="6">
        <name>Mg(2+)</name>
        <dbReference type="ChEBI" id="CHEBI:18420"/>
    </cofactor>
    <text evidence="6">Binds 1 Mg(2+) ion per subunit.</text>
</comment>
<dbReference type="InterPro" id="IPR005841">
    <property type="entry name" value="Alpha-D-phosphohexomutase_SF"/>
</dbReference>
<dbReference type="InterPro" id="IPR005845">
    <property type="entry name" value="A-D-PHexomutase_a/b/a-II"/>
</dbReference>
<dbReference type="FunFam" id="3.40.120.10:FF:000001">
    <property type="entry name" value="Phosphoglucosamine mutase"/>
    <property type="match status" value="1"/>
</dbReference>
<evidence type="ECO:0000259" key="9">
    <source>
        <dbReference type="Pfam" id="PF02878"/>
    </source>
</evidence>
<dbReference type="GeneID" id="1476994"/>